<name>A0AAE1DD64_9GAST</name>
<keyword evidence="2" id="KW-1185">Reference proteome</keyword>
<dbReference type="Proteomes" id="UP001283361">
    <property type="component" value="Unassembled WGS sequence"/>
</dbReference>
<sequence>MQVITIEEAYSILDLLLDVQFPVFHDCCISERHKIVITLEAVSRTMVCVEVGHTMPDVAEVTLWRRTILNSGSQRCNTTTARFKPGAFPLLIRRSID</sequence>
<accession>A0AAE1DD64</accession>
<comment type="caution">
    <text evidence="1">The sequence shown here is derived from an EMBL/GenBank/DDBJ whole genome shotgun (WGS) entry which is preliminary data.</text>
</comment>
<organism evidence="1 2">
    <name type="scientific">Elysia crispata</name>
    <name type="common">lettuce slug</name>
    <dbReference type="NCBI Taxonomy" id="231223"/>
    <lineage>
        <taxon>Eukaryota</taxon>
        <taxon>Metazoa</taxon>
        <taxon>Spiralia</taxon>
        <taxon>Lophotrochozoa</taxon>
        <taxon>Mollusca</taxon>
        <taxon>Gastropoda</taxon>
        <taxon>Heterobranchia</taxon>
        <taxon>Euthyneura</taxon>
        <taxon>Panpulmonata</taxon>
        <taxon>Sacoglossa</taxon>
        <taxon>Placobranchoidea</taxon>
        <taxon>Plakobranchidae</taxon>
        <taxon>Elysia</taxon>
    </lineage>
</organism>
<reference evidence="1" key="1">
    <citation type="journal article" date="2023" name="G3 (Bethesda)">
        <title>A reference genome for the long-term kleptoplast-retaining sea slug Elysia crispata morphotype clarki.</title>
        <authorList>
            <person name="Eastman K.E."/>
            <person name="Pendleton A.L."/>
            <person name="Shaikh M.A."/>
            <person name="Suttiyut T."/>
            <person name="Ogas R."/>
            <person name="Tomko P."/>
            <person name="Gavelis G."/>
            <person name="Widhalm J.R."/>
            <person name="Wisecaver J.H."/>
        </authorList>
    </citation>
    <scope>NUCLEOTIDE SEQUENCE</scope>
    <source>
        <strain evidence="1">ECLA1</strain>
    </source>
</reference>
<evidence type="ECO:0000313" key="2">
    <source>
        <dbReference type="Proteomes" id="UP001283361"/>
    </source>
</evidence>
<dbReference type="AlphaFoldDB" id="A0AAE1DD64"/>
<evidence type="ECO:0000313" key="1">
    <source>
        <dbReference type="EMBL" id="KAK3765615.1"/>
    </source>
</evidence>
<proteinExistence type="predicted"/>
<dbReference type="EMBL" id="JAWDGP010004282">
    <property type="protein sequence ID" value="KAK3765615.1"/>
    <property type="molecule type" value="Genomic_DNA"/>
</dbReference>
<protein>
    <submittedName>
        <fullName evidence="1">Uncharacterized protein</fullName>
    </submittedName>
</protein>
<gene>
    <name evidence="1" type="ORF">RRG08_021294</name>
</gene>